<gene>
    <name evidence="2" type="ORF">F4560_004726</name>
</gene>
<accession>A0A7W9M2I3</accession>
<evidence type="ECO:0000256" key="1">
    <source>
        <dbReference type="SAM" id="MobiDB-lite"/>
    </source>
</evidence>
<proteinExistence type="predicted"/>
<reference evidence="2 3" key="1">
    <citation type="submission" date="2020-08" db="EMBL/GenBank/DDBJ databases">
        <title>Sequencing the genomes of 1000 actinobacteria strains.</title>
        <authorList>
            <person name="Klenk H.-P."/>
        </authorList>
    </citation>
    <scope>NUCLEOTIDE SEQUENCE [LARGE SCALE GENOMIC DNA]</scope>
    <source>
        <strain evidence="2 3">DSM 45486</strain>
    </source>
</reference>
<sequence>MNDLDRLAIDVDEVAEVAGAPAPPVPRRPEDLVTVPDTPYAPDFWHGADDEGVGGHRPHYR</sequence>
<dbReference type="RefSeq" id="WP_312869438.1">
    <property type="nucleotide sequence ID" value="NZ_JACHMO010000001.1"/>
</dbReference>
<evidence type="ECO:0000313" key="3">
    <source>
        <dbReference type="Proteomes" id="UP000552097"/>
    </source>
</evidence>
<protein>
    <submittedName>
        <fullName evidence="2">Uncharacterized protein</fullName>
    </submittedName>
</protein>
<name>A0A7W9M2I3_9PSEU</name>
<dbReference type="EMBL" id="JACHMO010000001">
    <property type="protein sequence ID" value="MBB5804958.1"/>
    <property type="molecule type" value="Genomic_DNA"/>
</dbReference>
<feature type="region of interest" description="Disordered" evidence="1">
    <location>
        <begin position="19"/>
        <end position="61"/>
    </location>
</feature>
<organism evidence="2 3">
    <name type="scientific">Saccharothrix ecbatanensis</name>
    <dbReference type="NCBI Taxonomy" id="1105145"/>
    <lineage>
        <taxon>Bacteria</taxon>
        <taxon>Bacillati</taxon>
        <taxon>Actinomycetota</taxon>
        <taxon>Actinomycetes</taxon>
        <taxon>Pseudonocardiales</taxon>
        <taxon>Pseudonocardiaceae</taxon>
        <taxon>Saccharothrix</taxon>
    </lineage>
</organism>
<comment type="caution">
    <text evidence="2">The sequence shown here is derived from an EMBL/GenBank/DDBJ whole genome shotgun (WGS) entry which is preliminary data.</text>
</comment>
<dbReference type="Proteomes" id="UP000552097">
    <property type="component" value="Unassembled WGS sequence"/>
</dbReference>
<dbReference type="AlphaFoldDB" id="A0A7W9M2I3"/>
<evidence type="ECO:0000313" key="2">
    <source>
        <dbReference type="EMBL" id="MBB5804958.1"/>
    </source>
</evidence>
<keyword evidence="3" id="KW-1185">Reference proteome</keyword>